<protein>
    <submittedName>
        <fullName evidence="1">Uncharacterized protein</fullName>
    </submittedName>
</protein>
<accession>A0A3G5A9Z1</accession>
<organism evidence="1">
    <name type="scientific">Hyperionvirus sp</name>
    <dbReference type="NCBI Taxonomy" id="2487770"/>
    <lineage>
        <taxon>Viruses</taxon>
        <taxon>Varidnaviria</taxon>
        <taxon>Bamfordvirae</taxon>
        <taxon>Nucleocytoviricota</taxon>
        <taxon>Megaviricetes</taxon>
        <taxon>Imitervirales</taxon>
        <taxon>Mimiviridae</taxon>
        <taxon>Klosneuvirinae</taxon>
    </lineage>
</organism>
<name>A0A3G5A9Z1_9VIRU</name>
<sequence length="274" mass="32058">MDNLPTAVLGYIGAFTDGVELDVNRRWRQGSLERMGPSSTLGRIHKEPIKFVVSCECVNAGQAIQAIYARGRQDIFLAMLRIIQGRPDCAEIWMSVLSFDLKIFQYIPMEVVEKVVEHHAHEKRWDIVDIGTNLKYKGDWYRLREIMNDILSNPLLHIPKDLTIETAARHVDEVLYCAKIHKRMFGENPYHFRFHVRFMIGTRIENIPPKIFEAVLDRYAKLGMIPKYSSTAPTHATYFDHYRNINVPWRTAQLTVFERYGLEVEYTRTWRELA</sequence>
<gene>
    <name evidence="1" type="ORF">Hyperionvirus16_43</name>
</gene>
<reference evidence="1" key="1">
    <citation type="submission" date="2018-10" db="EMBL/GenBank/DDBJ databases">
        <title>Hidden diversity of soil giant viruses.</title>
        <authorList>
            <person name="Schulz F."/>
            <person name="Alteio L."/>
            <person name="Goudeau D."/>
            <person name="Ryan E.M."/>
            <person name="Malmstrom R.R."/>
            <person name="Blanchard J."/>
            <person name="Woyke T."/>
        </authorList>
    </citation>
    <scope>NUCLEOTIDE SEQUENCE</scope>
    <source>
        <strain evidence="1">HYV1</strain>
    </source>
</reference>
<dbReference type="EMBL" id="MK072398">
    <property type="protein sequence ID" value="AYV84068.1"/>
    <property type="molecule type" value="Genomic_DNA"/>
</dbReference>
<evidence type="ECO:0000313" key="1">
    <source>
        <dbReference type="EMBL" id="AYV84068.1"/>
    </source>
</evidence>
<proteinExistence type="predicted"/>